<comment type="caution">
    <text evidence="1">The sequence shown here is derived from an EMBL/GenBank/DDBJ whole genome shotgun (WGS) entry which is preliminary data.</text>
</comment>
<dbReference type="AlphaFoldDB" id="A0A837LCC5"/>
<name>A0A837LCC5_9ENTR</name>
<accession>A0A837LCC5</accession>
<dbReference type="Proteomes" id="UP000036013">
    <property type="component" value="Unassembled WGS sequence"/>
</dbReference>
<evidence type="ECO:0000313" key="1">
    <source>
        <dbReference type="EMBL" id="KLQ00666.1"/>
    </source>
</evidence>
<evidence type="ECO:0000313" key="2">
    <source>
        <dbReference type="Proteomes" id="UP000036013"/>
    </source>
</evidence>
<protein>
    <submittedName>
        <fullName evidence="1">Uncharacterized protein</fullName>
    </submittedName>
</protein>
<proteinExistence type="predicted"/>
<organism evidence="1 2">
    <name type="scientific">Enterobacter roggenkampii</name>
    <dbReference type="NCBI Taxonomy" id="1812935"/>
    <lineage>
        <taxon>Bacteria</taxon>
        <taxon>Pseudomonadati</taxon>
        <taxon>Pseudomonadota</taxon>
        <taxon>Gammaproteobacteria</taxon>
        <taxon>Enterobacterales</taxon>
        <taxon>Enterobacteriaceae</taxon>
        <taxon>Enterobacter</taxon>
        <taxon>Enterobacter cloacae complex</taxon>
    </lineage>
</organism>
<reference evidence="1 2" key="1">
    <citation type="submission" date="2015-06" db="EMBL/GenBank/DDBJ databases">
        <authorList>
            <person name="Adams M."/>
            <person name="Sutton G."/>
            <person name="Nelson K."/>
            <person name="Bonomo R."/>
            <person name="McCorrison J."/>
            <person name="Sanka R."/>
            <person name="Brinkac L."/>
            <person name="Nierman W."/>
        </authorList>
    </citation>
    <scope>NUCLEOTIDE SEQUENCE [LARGE SCALE GENOMIC DNA]</scope>
    <source>
        <strain evidence="1 2">GN02692</strain>
    </source>
</reference>
<sequence length="273" mass="29186">MADVYGIQNTLVSIIAGIMYPNGTSNPSVTGFAAYIYAGWPQPERLERDLKAGKCHISVYPLTTEKKLTESLGRPWRRLSKGVSGITATVNGQQITLSGTVTIPTNINLYCNKQHHTYAVQSGDTLATIATALAVQISGASSSGAVITLPVTAAFEIRIGSEDVVGRILRRQEKDFQVTVWAGSPAIRAAAALAVDNGLSALTSLNMPDGSPTVLRYKRSMPSDSAQSYLVYRHDMIFCADFSSLQTATATQIVAPTMNVSDMSGNLIKTIPE</sequence>
<gene>
    <name evidence="1" type="ORF">ABF77_16120</name>
</gene>
<dbReference type="RefSeq" id="WP_047748401.1">
    <property type="nucleotide sequence ID" value="NZ_JADMWS010000119.1"/>
</dbReference>
<dbReference type="EMBL" id="LEDI01000041">
    <property type="protein sequence ID" value="KLQ00666.1"/>
    <property type="molecule type" value="Genomic_DNA"/>
</dbReference>